<feature type="transmembrane region" description="Helical" evidence="6">
    <location>
        <begin position="394"/>
        <end position="412"/>
    </location>
</feature>
<feature type="region of interest" description="Disordered" evidence="5">
    <location>
        <begin position="50"/>
        <end position="72"/>
    </location>
</feature>
<evidence type="ECO:0000313" key="9">
    <source>
        <dbReference type="Proteomes" id="UP001216390"/>
    </source>
</evidence>
<feature type="compositionally biased region" description="Acidic residues" evidence="5">
    <location>
        <begin position="60"/>
        <end position="71"/>
    </location>
</feature>
<feature type="transmembrane region" description="Helical" evidence="6">
    <location>
        <begin position="514"/>
        <end position="532"/>
    </location>
</feature>
<protein>
    <submittedName>
        <fullName evidence="8">MFS transporter</fullName>
    </submittedName>
</protein>
<dbReference type="InterPro" id="IPR005828">
    <property type="entry name" value="MFS_sugar_transport-like"/>
</dbReference>
<dbReference type="Gene3D" id="1.20.1250.20">
    <property type="entry name" value="MFS general substrate transporter like domains"/>
    <property type="match status" value="2"/>
</dbReference>
<evidence type="ECO:0000256" key="1">
    <source>
        <dbReference type="ARBA" id="ARBA00004651"/>
    </source>
</evidence>
<dbReference type="PROSITE" id="PS50850">
    <property type="entry name" value="MFS"/>
    <property type="match status" value="1"/>
</dbReference>
<dbReference type="Proteomes" id="UP001216390">
    <property type="component" value="Chromosome"/>
</dbReference>
<feature type="region of interest" description="Disordered" evidence="5">
    <location>
        <begin position="542"/>
        <end position="574"/>
    </location>
</feature>
<dbReference type="AlphaFoldDB" id="A0AAE9YEI0"/>
<dbReference type="PANTHER" id="PTHR23508:SF10">
    <property type="entry name" value="CARBOXYLIC ACID TRANSPORTER PROTEIN HOMOLOG"/>
    <property type="match status" value="1"/>
</dbReference>
<dbReference type="SUPFAM" id="SSF103473">
    <property type="entry name" value="MFS general substrate transporter"/>
    <property type="match status" value="1"/>
</dbReference>
<feature type="transmembrane region" description="Helical" evidence="6">
    <location>
        <begin position="226"/>
        <end position="245"/>
    </location>
</feature>
<feature type="transmembrane region" description="Helical" evidence="6">
    <location>
        <begin position="424"/>
        <end position="441"/>
    </location>
</feature>
<feature type="transmembrane region" description="Helical" evidence="6">
    <location>
        <begin position="257"/>
        <end position="274"/>
    </location>
</feature>
<evidence type="ECO:0000259" key="7">
    <source>
        <dbReference type="PROSITE" id="PS50850"/>
    </source>
</evidence>
<dbReference type="GO" id="GO:0046943">
    <property type="term" value="F:carboxylic acid transmembrane transporter activity"/>
    <property type="evidence" value="ECO:0007669"/>
    <property type="project" value="TreeGrafter"/>
</dbReference>
<evidence type="ECO:0000256" key="6">
    <source>
        <dbReference type="SAM" id="Phobius"/>
    </source>
</evidence>
<dbReference type="EMBL" id="CP116942">
    <property type="protein sequence ID" value="WCO66416.1"/>
    <property type="molecule type" value="Genomic_DNA"/>
</dbReference>
<feature type="transmembrane region" description="Helical" evidence="6">
    <location>
        <begin position="447"/>
        <end position="469"/>
    </location>
</feature>
<evidence type="ECO:0000313" key="8">
    <source>
        <dbReference type="EMBL" id="WCO66416.1"/>
    </source>
</evidence>
<keyword evidence="2 6" id="KW-0812">Transmembrane</keyword>
<keyword evidence="3 6" id="KW-1133">Transmembrane helix</keyword>
<keyword evidence="9" id="KW-1185">Reference proteome</keyword>
<sequence length="574" mass="59933">MPGPPGRPARRRVMAGARAPWAIMRAVPRVHQTVVVDVATAEDMLGPRTDLLDERPWAPGDDDGWDRDDPDLGWGDGWERTATFALARGPMSSYRRDVAARPAPDGRVEVDEVTRFRSALGFWGAWVALPVARALRRTTGRTRPRSPFWAPPDALDARSGTVLGLLLTLALVAGYLGTVMTQTITFAADEFGRGTTAQGGALAAVRIGTLGSLVLVALADRRGRRRLLLGSLVAAILATVAGAFAPSLEVLGVTQTLARGFTTAVTLLLAIVAAEEMPKGTRAYAISVMTMTGALGAGMAIWALPLADVGDGGWRILYLLPVLGLPVVARVRRTLPESLRFVRPHRSATVLRGHAGRLAAIGGAMFCASAFGAPSSQLLNDFLRDERGFSAARISLFTILTSTPAGLALVAGGRLADTRGRRHVVAVGVAGGALLASWGFTAHGWPLWAANLGGTMLGALAVPALGAYGPELFPTAARGKANGILQLLSVAGSALGLVVAGVAKDRWGQLSDGIFLLLPLGLLVAVLALTVFPETARRELEDINPEDDVVVGPDGVPTPAPPRPPAGSPPPGLP</sequence>
<proteinExistence type="predicted"/>
<feature type="domain" description="Major facilitator superfamily (MFS) profile" evidence="7">
    <location>
        <begin position="162"/>
        <end position="537"/>
    </location>
</feature>
<dbReference type="InterPro" id="IPR011701">
    <property type="entry name" value="MFS"/>
</dbReference>
<dbReference type="RefSeq" id="WP_272735939.1">
    <property type="nucleotide sequence ID" value="NZ_CP116942.1"/>
</dbReference>
<dbReference type="InterPro" id="IPR020846">
    <property type="entry name" value="MFS_dom"/>
</dbReference>
<dbReference type="Pfam" id="PF07690">
    <property type="entry name" value="MFS_1"/>
    <property type="match status" value="1"/>
</dbReference>
<reference evidence="8" key="1">
    <citation type="submission" date="2023-01" db="EMBL/GenBank/DDBJ databases">
        <title>The diversity of Class Acidimicrobiia in South China Sea sediment environments and the proposal of Iamia marina sp. nov., a novel species of the genus Iamia.</title>
        <authorList>
            <person name="He Y."/>
            <person name="Tian X."/>
        </authorList>
    </citation>
    <scope>NUCLEOTIDE SEQUENCE</scope>
    <source>
        <strain evidence="8">DSM 19957</strain>
    </source>
</reference>
<feature type="transmembrane region" description="Helical" evidence="6">
    <location>
        <begin position="200"/>
        <end position="219"/>
    </location>
</feature>
<feature type="transmembrane region" description="Helical" evidence="6">
    <location>
        <begin position="481"/>
        <end position="502"/>
    </location>
</feature>
<feature type="transmembrane region" description="Helical" evidence="6">
    <location>
        <begin position="283"/>
        <end position="304"/>
    </location>
</feature>
<organism evidence="8 9">
    <name type="scientific">Iamia majanohamensis</name>
    <dbReference type="NCBI Taxonomy" id="467976"/>
    <lineage>
        <taxon>Bacteria</taxon>
        <taxon>Bacillati</taxon>
        <taxon>Actinomycetota</taxon>
        <taxon>Acidimicrobiia</taxon>
        <taxon>Acidimicrobiales</taxon>
        <taxon>Iamiaceae</taxon>
        <taxon>Iamia</taxon>
    </lineage>
</organism>
<feature type="transmembrane region" description="Helical" evidence="6">
    <location>
        <begin position="162"/>
        <end position="188"/>
    </location>
</feature>
<feature type="transmembrane region" description="Helical" evidence="6">
    <location>
        <begin position="316"/>
        <end position="335"/>
    </location>
</feature>
<dbReference type="GO" id="GO:0005886">
    <property type="term" value="C:plasma membrane"/>
    <property type="evidence" value="ECO:0007669"/>
    <property type="project" value="UniProtKB-SubCell"/>
</dbReference>
<evidence type="ECO:0000256" key="4">
    <source>
        <dbReference type="ARBA" id="ARBA00023136"/>
    </source>
</evidence>
<evidence type="ECO:0000256" key="2">
    <source>
        <dbReference type="ARBA" id="ARBA00022692"/>
    </source>
</evidence>
<gene>
    <name evidence="8" type="ORF">PO878_18110</name>
</gene>
<keyword evidence="4 6" id="KW-0472">Membrane</keyword>
<comment type="subcellular location">
    <subcellularLocation>
        <location evidence="1">Cell membrane</location>
        <topology evidence="1">Multi-pass membrane protein</topology>
    </subcellularLocation>
</comment>
<feature type="transmembrane region" description="Helical" evidence="6">
    <location>
        <begin position="355"/>
        <end position="374"/>
    </location>
</feature>
<dbReference type="PANTHER" id="PTHR23508">
    <property type="entry name" value="CARBOXYLIC ACID TRANSPORTER PROTEIN HOMOLOG"/>
    <property type="match status" value="1"/>
</dbReference>
<evidence type="ECO:0000256" key="3">
    <source>
        <dbReference type="ARBA" id="ARBA00022989"/>
    </source>
</evidence>
<dbReference type="Pfam" id="PF00083">
    <property type="entry name" value="Sugar_tr"/>
    <property type="match status" value="1"/>
</dbReference>
<feature type="compositionally biased region" description="Pro residues" evidence="5">
    <location>
        <begin position="556"/>
        <end position="574"/>
    </location>
</feature>
<dbReference type="InterPro" id="IPR036259">
    <property type="entry name" value="MFS_trans_sf"/>
</dbReference>
<accession>A0AAE9YEI0</accession>
<dbReference type="KEGG" id="ima:PO878_18110"/>
<name>A0AAE9YEI0_9ACTN</name>
<evidence type="ECO:0000256" key="5">
    <source>
        <dbReference type="SAM" id="MobiDB-lite"/>
    </source>
</evidence>